<keyword evidence="3 5" id="KW-0698">rRNA processing</keyword>
<evidence type="ECO:0000256" key="1">
    <source>
        <dbReference type="ARBA" id="ARBA00022490"/>
    </source>
</evidence>
<dbReference type="PANTHER" id="PTHR33692:SF1">
    <property type="entry name" value="RIBOSOME MATURATION FACTOR RIMM"/>
    <property type="match status" value="1"/>
</dbReference>
<feature type="domain" description="RimM N-terminal" evidence="6">
    <location>
        <begin position="7"/>
        <end position="86"/>
    </location>
</feature>
<dbReference type="SUPFAM" id="SSF50447">
    <property type="entry name" value="Translation proteins"/>
    <property type="match status" value="1"/>
</dbReference>
<dbReference type="Proteomes" id="UP000184514">
    <property type="component" value="Unassembled WGS sequence"/>
</dbReference>
<keyword evidence="2 5" id="KW-0690">Ribosome biogenesis</keyword>
<name>A0A1L9NX76_9RHOB</name>
<dbReference type="Gene3D" id="2.40.30.60">
    <property type="entry name" value="RimM"/>
    <property type="match status" value="1"/>
</dbReference>
<dbReference type="RefSeq" id="WP_072630368.1">
    <property type="nucleotide sequence ID" value="NZ_MLCB01000126.1"/>
</dbReference>
<dbReference type="GO" id="GO:0006364">
    <property type="term" value="P:rRNA processing"/>
    <property type="evidence" value="ECO:0007669"/>
    <property type="project" value="UniProtKB-UniRule"/>
</dbReference>
<evidence type="ECO:0000313" key="9">
    <source>
        <dbReference type="Proteomes" id="UP000184514"/>
    </source>
</evidence>
<comment type="subunit">
    <text evidence="5">Binds ribosomal protein uS19.</text>
</comment>
<dbReference type="InterPro" id="IPR002676">
    <property type="entry name" value="RimM_N"/>
</dbReference>
<dbReference type="GO" id="GO:0042274">
    <property type="term" value="P:ribosomal small subunit biogenesis"/>
    <property type="evidence" value="ECO:0007669"/>
    <property type="project" value="UniProtKB-UniRule"/>
</dbReference>
<dbReference type="AlphaFoldDB" id="A0A1L9NX76"/>
<accession>A0A1L9NX76</accession>
<dbReference type="HAMAP" id="MF_00014">
    <property type="entry name" value="Ribosome_mat_RimM"/>
    <property type="match status" value="1"/>
</dbReference>
<dbReference type="SUPFAM" id="SSF50346">
    <property type="entry name" value="PRC-barrel domain"/>
    <property type="match status" value="1"/>
</dbReference>
<evidence type="ECO:0000256" key="3">
    <source>
        <dbReference type="ARBA" id="ARBA00022552"/>
    </source>
</evidence>
<feature type="domain" description="Ribosome maturation factor RimM PRC barrel" evidence="7">
    <location>
        <begin position="98"/>
        <end position="166"/>
    </location>
</feature>
<dbReference type="GO" id="GO:0005737">
    <property type="term" value="C:cytoplasm"/>
    <property type="evidence" value="ECO:0007669"/>
    <property type="project" value="UniProtKB-SubCell"/>
</dbReference>
<dbReference type="PANTHER" id="PTHR33692">
    <property type="entry name" value="RIBOSOME MATURATION FACTOR RIMM"/>
    <property type="match status" value="1"/>
</dbReference>
<keyword evidence="1 5" id="KW-0963">Cytoplasm</keyword>
<dbReference type="InterPro" id="IPR011961">
    <property type="entry name" value="RimM"/>
</dbReference>
<dbReference type="Gene3D" id="2.30.30.240">
    <property type="entry name" value="PRC-barrel domain"/>
    <property type="match status" value="1"/>
</dbReference>
<dbReference type="Pfam" id="PF01782">
    <property type="entry name" value="RimM"/>
    <property type="match status" value="1"/>
</dbReference>
<organism evidence="8 9">
    <name type="scientific">Planktotalea frisia</name>
    <dbReference type="NCBI Taxonomy" id="696762"/>
    <lineage>
        <taxon>Bacteria</taxon>
        <taxon>Pseudomonadati</taxon>
        <taxon>Pseudomonadota</taxon>
        <taxon>Alphaproteobacteria</taxon>
        <taxon>Rhodobacterales</taxon>
        <taxon>Paracoccaceae</taxon>
        <taxon>Planktotalea</taxon>
    </lineage>
</organism>
<gene>
    <name evidence="5 8" type="primary">rimM</name>
    <name evidence="8" type="ORF">PFRI_17970</name>
</gene>
<proteinExistence type="inferred from homology"/>
<evidence type="ECO:0000256" key="5">
    <source>
        <dbReference type="HAMAP-Rule" id="MF_00014"/>
    </source>
</evidence>
<comment type="caution">
    <text evidence="8">The sequence shown here is derived from an EMBL/GenBank/DDBJ whole genome shotgun (WGS) entry which is preliminary data.</text>
</comment>
<keyword evidence="4 5" id="KW-0143">Chaperone</keyword>
<keyword evidence="9" id="KW-1185">Reference proteome</keyword>
<comment type="subcellular location">
    <subcellularLocation>
        <location evidence="5">Cytoplasm</location>
    </subcellularLocation>
</comment>
<evidence type="ECO:0000256" key="4">
    <source>
        <dbReference type="ARBA" id="ARBA00023186"/>
    </source>
</evidence>
<evidence type="ECO:0000313" key="8">
    <source>
        <dbReference type="EMBL" id="OJI93896.1"/>
    </source>
</evidence>
<comment type="function">
    <text evidence="5">An accessory protein needed during the final step in the assembly of 30S ribosomal subunit, possibly for assembly of the head region. Essential for efficient processing of 16S rRNA. May be needed both before and after RbfA during the maturation of 16S rRNA. It has affinity for free ribosomal 30S subunits but not for 70S ribosomes.</text>
</comment>
<dbReference type="InterPro" id="IPR056792">
    <property type="entry name" value="PRC_RimM"/>
</dbReference>
<dbReference type="GO" id="GO:0043022">
    <property type="term" value="F:ribosome binding"/>
    <property type="evidence" value="ECO:0007669"/>
    <property type="project" value="InterPro"/>
</dbReference>
<dbReference type="Pfam" id="PF24986">
    <property type="entry name" value="PRC_RimM"/>
    <property type="match status" value="1"/>
</dbReference>
<reference evidence="8 9" key="1">
    <citation type="submission" date="2016-10" db="EMBL/GenBank/DDBJ databases">
        <title>Genome sequence of Planktotalea frisia SH6-1.</title>
        <authorList>
            <person name="Poehlein A."/>
            <person name="Bakenhus I."/>
            <person name="Voget S."/>
            <person name="Brinkhoff T."/>
            <person name="Simon M."/>
        </authorList>
    </citation>
    <scope>NUCLEOTIDE SEQUENCE [LARGE SCALE GENOMIC DNA]</scope>
    <source>
        <strain evidence="8 9">SH6-1</strain>
    </source>
</reference>
<dbReference type="InterPro" id="IPR036976">
    <property type="entry name" value="RimM_N_sf"/>
</dbReference>
<dbReference type="InterPro" id="IPR009000">
    <property type="entry name" value="Transl_B-barrel_sf"/>
</dbReference>
<dbReference type="STRING" id="696762.PFRI_17970"/>
<evidence type="ECO:0000259" key="7">
    <source>
        <dbReference type="Pfam" id="PF24986"/>
    </source>
</evidence>
<protein>
    <recommendedName>
        <fullName evidence="5">Ribosome maturation factor RimM</fullName>
    </recommendedName>
</protein>
<dbReference type="InterPro" id="IPR011033">
    <property type="entry name" value="PRC_barrel-like_sf"/>
</dbReference>
<evidence type="ECO:0000256" key="2">
    <source>
        <dbReference type="ARBA" id="ARBA00022517"/>
    </source>
</evidence>
<sequence length="168" mass="17891">MSDDLICVGSIGGAFGVKGDVRLKSFCAQPSDIADYSPLVTEDGRSFTLTLLGPVKNGYSARFSGVVTKEDADALSGEKLFARREQLPALPDDEYYHTDLEGLEVVDTGGVTLGHVKNVQNHGAGDLLEVHGPKLKTAVLLPFTLEAVPTVDLKAGRIITDPPHGLFE</sequence>
<dbReference type="EMBL" id="MLCB01000126">
    <property type="protein sequence ID" value="OJI93896.1"/>
    <property type="molecule type" value="Genomic_DNA"/>
</dbReference>
<evidence type="ECO:0000259" key="6">
    <source>
        <dbReference type="Pfam" id="PF01782"/>
    </source>
</evidence>
<dbReference type="NCBIfam" id="TIGR02273">
    <property type="entry name" value="16S_RimM"/>
    <property type="match status" value="1"/>
</dbReference>
<dbReference type="GO" id="GO:0005840">
    <property type="term" value="C:ribosome"/>
    <property type="evidence" value="ECO:0007669"/>
    <property type="project" value="InterPro"/>
</dbReference>
<dbReference type="OrthoDB" id="9788191at2"/>
<comment type="domain">
    <text evidence="5">The PRC barrel domain binds ribosomal protein uS19.</text>
</comment>
<comment type="similarity">
    <text evidence="5">Belongs to the RimM family.</text>
</comment>